<reference evidence="3" key="1">
    <citation type="submission" date="2021-03" db="EMBL/GenBank/DDBJ databases">
        <authorList>
            <person name="Bekaert M."/>
        </authorList>
    </citation>
    <scope>NUCLEOTIDE SEQUENCE</scope>
</reference>
<feature type="region of interest" description="Disordered" evidence="1">
    <location>
        <begin position="1"/>
        <end position="32"/>
    </location>
</feature>
<dbReference type="Pfam" id="PF20700">
    <property type="entry name" value="Mutator"/>
    <property type="match status" value="1"/>
</dbReference>
<proteinExistence type="predicted"/>
<feature type="compositionally biased region" description="Basic residues" evidence="1">
    <location>
        <begin position="1"/>
        <end position="11"/>
    </location>
</feature>
<dbReference type="OrthoDB" id="6122456at2759"/>
<name>A0A8S3UQX4_MYTED</name>
<comment type="caution">
    <text evidence="3">The sequence shown here is derived from an EMBL/GenBank/DDBJ whole genome shotgun (WGS) entry which is preliminary data.</text>
</comment>
<dbReference type="AlphaFoldDB" id="A0A8S3UQX4"/>
<dbReference type="Proteomes" id="UP000683360">
    <property type="component" value="Unassembled WGS sequence"/>
</dbReference>
<dbReference type="InterPro" id="IPR049012">
    <property type="entry name" value="Mutator_transp_dom"/>
</dbReference>
<protein>
    <recommendedName>
        <fullName evidence="2">Mutator-like transposase domain-containing protein</fullName>
    </recommendedName>
</protein>
<dbReference type="EMBL" id="CAJPWZ010002922">
    <property type="protein sequence ID" value="CAG2248095.1"/>
    <property type="molecule type" value="Genomic_DNA"/>
</dbReference>
<evidence type="ECO:0000313" key="4">
    <source>
        <dbReference type="Proteomes" id="UP000683360"/>
    </source>
</evidence>
<organism evidence="3 4">
    <name type="scientific">Mytilus edulis</name>
    <name type="common">Blue mussel</name>
    <dbReference type="NCBI Taxonomy" id="6550"/>
    <lineage>
        <taxon>Eukaryota</taxon>
        <taxon>Metazoa</taxon>
        <taxon>Spiralia</taxon>
        <taxon>Lophotrochozoa</taxon>
        <taxon>Mollusca</taxon>
        <taxon>Bivalvia</taxon>
        <taxon>Autobranchia</taxon>
        <taxon>Pteriomorphia</taxon>
        <taxon>Mytilida</taxon>
        <taxon>Mytiloidea</taxon>
        <taxon>Mytilidae</taxon>
        <taxon>Mytilinae</taxon>
        <taxon>Mytilus</taxon>
    </lineage>
</organism>
<gene>
    <name evidence="3" type="ORF">MEDL_59962</name>
</gene>
<evidence type="ECO:0000313" key="3">
    <source>
        <dbReference type="EMBL" id="CAG2248095.1"/>
    </source>
</evidence>
<keyword evidence="4" id="KW-1185">Reference proteome</keyword>
<evidence type="ECO:0000259" key="2">
    <source>
        <dbReference type="Pfam" id="PF20700"/>
    </source>
</evidence>
<accession>A0A8S3UQX4</accession>
<evidence type="ECO:0000256" key="1">
    <source>
        <dbReference type="SAM" id="MobiDB-lite"/>
    </source>
</evidence>
<feature type="domain" description="Mutator-like transposase" evidence="2">
    <location>
        <begin position="102"/>
        <end position="480"/>
    </location>
</feature>
<sequence>MKGNTKRKKGHFSTLKQPDSNRNGSSKGLKVKDVKRTYLRLKKTTQKKVNCIPRSVQLVAANNELPENFETTVLLRPKQDSSFLDCKSMTAENIIRAEQDTYRLVHLQKSSEMWNESFRQHLSKRPTCKGNLQWNTHKEEQRGFVWRATLNCDNCNFISKKYKLYKEVQTTKKGPKPAAINYGMQVGLSQVSMGSSGLRKILLSGNIPAPSTKGMQNSANKVNEKIEIQNVADMADIRTELKTINKMRGHPESHIDVEGDGCYNNPLYSGIGKTPFQPATQSCYVVVENMTDKKLVINLVTKNKLCSHGKDHSNENINKKNCKCTQNLQMVESIGNEQRSASESLSKLYSEGFEVRHITTDPDSSAYRAAEQLASNYNSKVTPEHLIDTRHFSDNHRKQIKKNEILTSLMPARTKKQREDLIGRFALDLSQRCHAEYKSALKHCDGNFQTFKRKLSHTVDAIILCYQSKHCICKRNSFVCKGIEDPWINKSIYLPKTFKLNLTLKQQSELRKCINYRLGPKELERTKLGTNTQKSECVNRIIRRSLPRSNTFSKNFQGRANSAVSSANHGPGESVMALCLSVGAPVTAGSKVHTHLQQEQKNL</sequence>
<feature type="compositionally biased region" description="Polar residues" evidence="1">
    <location>
        <begin position="14"/>
        <end position="26"/>
    </location>
</feature>